<organism evidence="2">
    <name type="scientific">Rhizopus microsporus var. microsporus</name>
    <dbReference type="NCBI Taxonomy" id="86635"/>
    <lineage>
        <taxon>Eukaryota</taxon>
        <taxon>Fungi</taxon>
        <taxon>Fungi incertae sedis</taxon>
        <taxon>Mucoromycota</taxon>
        <taxon>Mucoromycotina</taxon>
        <taxon>Mucoromycetes</taxon>
        <taxon>Mucorales</taxon>
        <taxon>Mucorineae</taxon>
        <taxon>Rhizopodaceae</taxon>
        <taxon>Rhizopus</taxon>
    </lineage>
</organism>
<dbReference type="GO" id="GO:0006388">
    <property type="term" value="P:tRNA splicing, via endonucleolytic cleavage and ligation"/>
    <property type="evidence" value="ECO:0007669"/>
    <property type="project" value="TreeGrafter"/>
</dbReference>
<dbReference type="PANTHER" id="PTHR32004">
    <property type="entry name" value="TRNA LIGASE"/>
    <property type="match status" value="1"/>
</dbReference>
<gene>
    <name evidence="2" type="ORF">BCV72DRAFT_238645</name>
</gene>
<sequence>MDTIDIPVIDLKQDQIQSVTEQLYAIAKTSKDVRWKDFNLENGVKWTSWTMRESVYKKKGKLPTMARGIFTEKIDGKYHIAVRGYDKFFNIFETGATQWPALESDTTGPYEITAKENGCIIFIAALSNETIAVTSKHSIPEDKADIKAHAGVGYNWVIKHLASVDKKEKDLAEWMFDKNVTLVAELCDDEFEEHILPYTGKHRGLYLHGINYNTITLYTLPSAIVQKVAFMFGFHITSFKVLNTIAEVREFGEEMQKTGCYDGRDIEGVVVRCKRNGNDFMFKIKNEQYLIYREYREVTKAILQQNTDGSVSIKSGKQPKYKYDKTELYIEWLKKMVMEHPEWFKEYKAQKGIIETRIEFEKYLQETANK</sequence>
<dbReference type="AlphaFoldDB" id="A0A1X0RFH6"/>
<dbReference type="GO" id="GO:0005634">
    <property type="term" value="C:nucleus"/>
    <property type="evidence" value="ECO:0007669"/>
    <property type="project" value="TreeGrafter"/>
</dbReference>
<protein>
    <submittedName>
        <fullName evidence="2">tRNA ligase</fullName>
    </submittedName>
</protein>
<evidence type="ECO:0000313" key="2">
    <source>
        <dbReference type="EMBL" id="ORE10711.1"/>
    </source>
</evidence>
<proteinExistence type="predicted"/>
<dbReference type="GO" id="GO:0003972">
    <property type="term" value="F:RNA ligase (ATP) activity"/>
    <property type="evidence" value="ECO:0007669"/>
    <property type="project" value="TreeGrafter"/>
</dbReference>
<name>A0A1X0RFH6_RHIZD</name>
<keyword evidence="2" id="KW-0436">Ligase</keyword>
<dbReference type="OrthoDB" id="276239at2759"/>
<accession>A0A1X0RFH6</accession>
<dbReference type="Proteomes" id="UP000242414">
    <property type="component" value="Unassembled WGS sequence"/>
</dbReference>
<dbReference type="EMBL" id="KV921863">
    <property type="protein sequence ID" value="ORE10711.1"/>
    <property type="molecule type" value="Genomic_DNA"/>
</dbReference>
<dbReference type="InterPro" id="IPR019039">
    <property type="entry name" value="T4-Rnl1-like_N"/>
</dbReference>
<dbReference type="Pfam" id="PF09511">
    <property type="entry name" value="RNA_lig_T4_1"/>
    <property type="match status" value="1"/>
</dbReference>
<dbReference type="PANTHER" id="PTHR32004:SF1">
    <property type="entry name" value="TRNA LIGASE"/>
    <property type="match status" value="1"/>
</dbReference>
<reference evidence="2" key="1">
    <citation type="journal article" date="2016" name="Proc. Natl. Acad. Sci. U.S.A.">
        <title>Lipid metabolic changes in an early divergent fungus govern the establishment of a mutualistic symbiosis with endobacteria.</title>
        <authorList>
            <person name="Lastovetsky O.A."/>
            <person name="Gaspar M.L."/>
            <person name="Mondo S.J."/>
            <person name="LaButti K.M."/>
            <person name="Sandor L."/>
            <person name="Grigoriev I.V."/>
            <person name="Henry S.A."/>
            <person name="Pawlowska T.E."/>
        </authorList>
    </citation>
    <scope>NUCLEOTIDE SEQUENCE [LARGE SCALE GENOMIC DNA]</scope>
    <source>
        <strain evidence="2">ATCC 52814</strain>
    </source>
</reference>
<evidence type="ECO:0000259" key="1">
    <source>
        <dbReference type="Pfam" id="PF09511"/>
    </source>
</evidence>
<dbReference type="VEuPathDB" id="FungiDB:BCV72DRAFT_238645"/>
<feature type="domain" description="T4 RNA ligase 1-like N-terminal" evidence="1">
    <location>
        <begin position="66"/>
        <end position="288"/>
    </location>
</feature>